<reference evidence="3 4" key="1">
    <citation type="submission" date="2020-11" db="EMBL/GenBank/DDBJ databases">
        <title>Fusibacter basophilias sp. nov.</title>
        <authorList>
            <person name="Qiu D."/>
        </authorList>
    </citation>
    <scope>NUCLEOTIDE SEQUENCE [LARGE SCALE GENOMIC DNA]</scope>
    <source>
        <strain evidence="3 4">Q10-2</strain>
    </source>
</reference>
<dbReference type="PANTHER" id="PTHR45947:SF3">
    <property type="entry name" value="SULFOQUINOVOSYL TRANSFERASE SQD2"/>
    <property type="match status" value="1"/>
</dbReference>
<dbReference type="SUPFAM" id="SSF53756">
    <property type="entry name" value="UDP-Glycosyltransferase/glycogen phosphorylase"/>
    <property type="match status" value="1"/>
</dbReference>
<proteinExistence type="predicted"/>
<evidence type="ECO:0000313" key="3">
    <source>
        <dbReference type="EMBL" id="MBF4695655.1"/>
    </source>
</evidence>
<gene>
    <name evidence="3" type="ORF">ISU02_21380</name>
</gene>
<protein>
    <submittedName>
        <fullName evidence="3">Glycosyltransferase family 4 protein</fullName>
    </submittedName>
</protein>
<evidence type="ECO:0000313" key="4">
    <source>
        <dbReference type="Proteomes" id="UP000614200"/>
    </source>
</evidence>
<dbReference type="Proteomes" id="UP000614200">
    <property type="component" value="Unassembled WGS sequence"/>
</dbReference>
<dbReference type="RefSeq" id="WP_194703890.1">
    <property type="nucleotide sequence ID" value="NZ_JADKNH010000018.1"/>
</dbReference>
<name>A0ABS0A0I0_9FIRM</name>
<dbReference type="InterPro" id="IPR028098">
    <property type="entry name" value="Glyco_trans_4-like_N"/>
</dbReference>
<dbReference type="Pfam" id="PF00534">
    <property type="entry name" value="Glycos_transf_1"/>
    <property type="match status" value="1"/>
</dbReference>
<dbReference type="CDD" id="cd03801">
    <property type="entry name" value="GT4_PimA-like"/>
    <property type="match status" value="1"/>
</dbReference>
<dbReference type="InterPro" id="IPR001296">
    <property type="entry name" value="Glyco_trans_1"/>
</dbReference>
<sequence>MKILLINHFPLEGSGSGIYTRNLAEELVNFGHEVMVIYPEHYKTRYEKFESMPIVFKSDQYNKADDVDVPFDFPCFTSHPRSVNTFYDLTDDEIAVYIDAFKKATQEAVKTFKPDMIHAQHLWLTPYVASFFNIPYVITAHGTDLKGFLKDERYHPYALEGAEKAQKVITISKQVDQDVEALLKVPKTKRSLILNGYNPELFKMKALDPKDILGKYGIDYNGEKIVFFAGKLAHFKGVDVLLDATQLNEKALEGRIVTVIAGNGELYETLIHQKNNLGLQNTHFLGHIYQEALTDLYNIAHVSCVPSRTEPFGLVAIEALACGAPVVGTNQGGLPDFITSEVGALVPVEDSVALSDGILKMLKNNSHREMADVCHNYAELNFSRHISIKKVAEMYREILIK</sequence>
<dbReference type="Gene3D" id="3.40.50.2000">
    <property type="entry name" value="Glycogen Phosphorylase B"/>
    <property type="match status" value="2"/>
</dbReference>
<dbReference type="PANTHER" id="PTHR45947">
    <property type="entry name" value="SULFOQUINOVOSYL TRANSFERASE SQD2"/>
    <property type="match status" value="1"/>
</dbReference>
<feature type="domain" description="Glycosyl transferase family 1" evidence="1">
    <location>
        <begin position="221"/>
        <end position="372"/>
    </location>
</feature>
<evidence type="ECO:0000259" key="1">
    <source>
        <dbReference type="Pfam" id="PF00534"/>
    </source>
</evidence>
<evidence type="ECO:0000259" key="2">
    <source>
        <dbReference type="Pfam" id="PF13439"/>
    </source>
</evidence>
<accession>A0ABS0A0I0</accession>
<dbReference type="Pfam" id="PF13439">
    <property type="entry name" value="Glyco_transf_4"/>
    <property type="match status" value="1"/>
</dbReference>
<keyword evidence="4" id="KW-1185">Reference proteome</keyword>
<feature type="domain" description="Glycosyltransferase subfamily 4-like N-terminal" evidence="2">
    <location>
        <begin position="14"/>
        <end position="200"/>
    </location>
</feature>
<dbReference type="EMBL" id="JADKNH010000018">
    <property type="protein sequence ID" value="MBF4695655.1"/>
    <property type="molecule type" value="Genomic_DNA"/>
</dbReference>
<dbReference type="InterPro" id="IPR050194">
    <property type="entry name" value="Glycosyltransferase_grp1"/>
</dbReference>
<organism evidence="3 4">
    <name type="scientific">Fusibacter ferrireducens</name>
    <dbReference type="NCBI Taxonomy" id="2785058"/>
    <lineage>
        <taxon>Bacteria</taxon>
        <taxon>Bacillati</taxon>
        <taxon>Bacillota</taxon>
        <taxon>Clostridia</taxon>
        <taxon>Eubacteriales</taxon>
        <taxon>Eubacteriales Family XII. Incertae Sedis</taxon>
        <taxon>Fusibacter</taxon>
    </lineage>
</organism>
<comment type="caution">
    <text evidence="3">The sequence shown here is derived from an EMBL/GenBank/DDBJ whole genome shotgun (WGS) entry which is preliminary data.</text>
</comment>